<sequence length="116" mass="13123">MDFIERIQALSKRIPQISASLQTEEATKNALIMPFLSSVLGYDVFNPDEVLPEYTADTPTKKGEKVDYALMKDGEVLMLIECKKYNEKLSIKHASQLFRYFSVTKARIAILTGFVA</sequence>
<organism evidence="2 3">
    <name type="scientific">Shewanella algae</name>
    <dbReference type="NCBI Taxonomy" id="38313"/>
    <lineage>
        <taxon>Bacteria</taxon>
        <taxon>Pseudomonadati</taxon>
        <taxon>Pseudomonadota</taxon>
        <taxon>Gammaproteobacteria</taxon>
        <taxon>Alteromonadales</taxon>
        <taxon>Shewanellaceae</taxon>
        <taxon>Shewanella</taxon>
    </lineage>
</organism>
<evidence type="ECO:0000313" key="2">
    <source>
        <dbReference type="EMBL" id="SUI58653.1"/>
    </source>
</evidence>
<dbReference type="EMBL" id="UGYO01000001">
    <property type="protein sequence ID" value="SUI58653.1"/>
    <property type="molecule type" value="Genomic_DNA"/>
</dbReference>
<feature type="domain" description="Type I restriction enzyme R protein N-terminal" evidence="1">
    <location>
        <begin position="35"/>
        <end position="112"/>
    </location>
</feature>
<dbReference type="Proteomes" id="UP000254069">
    <property type="component" value="Unassembled WGS sequence"/>
</dbReference>
<evidence type="ECO:0000259" key="1">
    <source>
        <dbReference type="Pfam" id="PF13588"/>
    </source>
</evidence>
<proteinExistence type="predicted"/>
<dbReference type="AlphaFoldDB" id="A0A379ZBX2"/>
<keyword evidence="3" id="KW-1185">Reference proteome</keyword>
<evidence type="ECO:0000313" key="3">
    <source>
        <dbReference type="Proteomes" id="UP000254069"/>
    </source>
</evidence>
<dbReference type="Pfam" id="PF13588">
    <property type="entry name" value="HSDR_N_2"/>
    <property type="match status" value="1"/>
</dbReference>
<gene>
    <name evidence="2" type="ORF">NCTC10738_01445</name>
</gene>
<dbReference type="InterPro" id="IPR029464">
    <property type="entry name" value="HSDR_N"/>
</dbReference>
<name>A0A379ZBX2_9GAMM</name>
<dbReference type="RefSeq" id="WP_243880511.1">
    <property type="nucleotide sequence ID" value="NZ_JADZHC010000090.1"/>
</dbReference>
<accession>A0A379ZBX2</accession>
<reference evidence="2 3" key="1">
    <citation type="submission" date="2018-06" db="EMBL/GenBank/DDBJ databases">
        <authorList>
            <consortium name="Pathogen Informatics"/>
            <person name="Doyle S."/>
        </authorList>
    </citation>
    <scope>NUCLEOTIDE SEQUENCE [LARGE SCALE GENOMIC DNA]</scope>
    <source>
        <strain evidence="2 3">NCTC10738</strain>
    </source>
</reference>
<protein>
    <submittedName>
        <fullName evidence="2">Uncharacterized conserved protein</fullName>
    </submittedName>
</protein>